<name>A0ABV6AIX7_9HYPH</name>
<feature type="domain" description="HTH marR-type" evidence="3">
    <location>
        <begin position="26"/>
        <end position="68"/>
    </location>
</feature>
<evidence type="ECO:0000256" key="1">
    <source>
        <dbReference type="ARBA" id="ARBA00006479"/>
    </source>
</evidence>
<organism evidence="4 5">
    <name type="scientific">Rhizobium puerariae</name>
    <dbReference type="NCBI Taxonomy" id="1585791"/>
    <lineage>
        <taxon>Bacteria</taxon>
        <taxon>Pseudomonadati</taxon>
        <taxon>Pseudomonadota</taxon>
        <taxon>Alphaproteobacteria</taxon>
        <taxon>Hyphomicrobiales</taxon>
        <taxon>Rhizobiaceae</taxon>
        <taxon>Rhizobium/Agrobacterium group</taxon>
        <taxon>Rhizobium</taxon>
    </lineage>
</organism>
<dbReference type="InterPro" id="IPR036390">
    <property type="entry name" value="WH_DNA-bd_sf"/>
</dbReference>
<keyword evidence="5" id="KW-1185">Reference proteome</keyword>
<dbReference type="Proteomes" id="UP001589692">
    <property type="component" value="Unassembled WGS sequence"/>
</dbReference>
<feature type="transmembrane region" description="Helical" evidence="2">
    <location>
        <begin position="213"/>
        <end position="234"/>
    </location>
</feature>
<dbReference type="Pfam" id="PF12802">
    <property type="entry name" value="MarR_2"/>
    <property type="match status" value="1"/>
</dbReference>
<dbReference type="Pfam" id="PF00480">
    <property type="entry name" value="ROK"/>
    <property type="match status" value="1"/>
</dbReference>
<evidence type="ECO:0000256" key="2">
    <source>
        <dbReference type="SAM" id="Phobius"/>
    </source>
</evidence>
<gene>
    <name evidence="4" type="ORF">ACFFP0_17150</name>
</gene>
<dbReference type="InterPro" id="IPR043129">
    <property type="entry name" value="ATPase_NBD"/>
</dbReference>
<dbReference type="EMBL" id="JBHMAA010000018">
    <property type="protein sequence ID" value="MFB9950582.1"/>
    <property type="molecule type" value="Genomic_DNA"/>
</dbReference>
<dbReference type="InterPro" id="IPR000600">
    <property type="entry name" value="ROK"/>
</dbReference>
<keyword evidence="2" id="KW-1133">Transmembrane helix</keyword>
<accession>A0ABV6AIX7</accession>
<protein>
    <submittedName>
        <fullName evidence="4">ROK family transcriptional regulator</fullName>
    </submittedName>
</protein>
<evidence type="ECO:0000259" key="3">
    <source>
        <dbReference type="Pfam" id="PF12802"/>
    </source>
</evidence>
<reference evidence="4 5" key="1">
    <citation type="submission" date="2024-09" db="EMBL/GenBank/DDBJ databases">
        <authorList>
            <person name="Sun Q."/>
            <person name="Mori K."/>
        </authorList>
    </citation>
    <scope>NUCLEOTIDE SEQUENCE [LARGE SCALE GENOMIC DNA]</scope>
    <source>
        <strain evidence="4 5">TBRC 4938</strain>
    </source>
</reference>
<dbReference type="InterPro" id="IPR000835">
    <property type="entry name" value="HTH_MarR-typ"/>
</dbReference>
<dbReference type="Gene3D" id="1.10.10.10">
    <property type="entry name" value="Winged helix-like DNA-binding domain superfamily/Winged helix DNA-binding domain"/>
    <property type="match status" value="1"/>
</dbReference>
<proteinExistence type="inferred from homology"/>
<comment type="similarity">
    <text evidence="1">Belongs to the ROK (NagC/XylR) family.</text>
</comment>
<dbReference type="SUPFAM" id="SSF53067">
    <property type="entry name" value="Actin-like ATPase domain"/>
    <property type="match status" value="1"/>
</dbReference>
<sequence length="418" mass="44571">MARKRSDTGDNPSYNLYVVMDLVRTHEVLSRADIVRRTGLAAQTVSNIVEVLLKADLLREERRPVTGRGQPPLDLRINPKARYALGVALAGGRMISVLCDLAGEEVALIDEAISSMDPADVLPKVAAHYQELLDQADVPRERMLGMGLVMPGLTESGQFSTLVSEHPWRGMWQDRPFIQELTELTSLPVLTDSDRSAAALSERLSGTGRGIQNFLYVYFGAGIGAGMVFAGLPYRGGTGRAGEIGHMVVVENGIPCGCGNRGCLERYASLQALQAALTGKAFGEGRLDPGLLSHAVREGNPIAMDWLDQAAGHLRSAIVSIENTLDLDQVVLGGIIPGEILDALIERLLPLPASVRSGLGMAETRLMKAAIGRTSPARGAAALVILQSTVPDFSVLGSQGQMAVRPGILGQRGENSPK</sequence>
<evidence type="ECO:0000313" key="4">
    <source>
        <dbReference type="EMBL" id="MFB9950582.1"/>
    </source>
</evidence>
<dbReference type="Gene3D" id="3.30.420.40">
    <property type="match status" value="2"/>
</dbReference>
<dbReference type="PANTHER" id="PTHR18964:SF149">
    <property type="entry name" value="BIFUNCTIONAL UDP-N-ACETYLGLUCOSAMINE 2-EPIMERASE_N-ACETYLMANNOSAMINE KINASE"/>
    <property type="match status" value="1"/>
</dbReference>
<dbReference type="RefSeq" id="WP_377263162.1">
    <property type="nucleotide sequence ID" value="NZ_JBHMAA010000018.1"/>
</dbReference>
<dbReference type="PANTHER" id="PTHR18964">
    <property type="entry name" value="ROK (REPRESSOR, ORF, KINASE) FAMILY"/>
    <property type="match status" value="1"/>
</dbReference>
<dbReference type="SUPFAM" id="SSF46785">
    <property type="entry name" value="Winged helix' DNA-binding domain"/>
    <property type="match status" value="1"/>
</dbReference>
<keyword evidence="2" id="KW-0812">Transmembrane</keyword>
<keyword evidence="2" id="KW-0472">Membrane</keyword>
<comment type="caution">
    <text evidence="4">The sequence shown here is derived from an EMBL/GenBank/DDBJ whole genome shotgun (WGS) entry which is preliminary data.</text>
</comment>
<dbReference type="InterPro" id="IPR036388">
    <property type="entry name" value="WH-like_DNA-bd_sf"/>
</dbReference>
<evidence type="ECO:0000313" key="5">
    <source>
        <dbReference type="Proteomes" id="UP001589692"/>
    </source>
</evidence>